<comment type="caution">
    <text evidence="2">The sequence shown here is derived from an EMBL/GenBank/DDBJ whole genome shotgun (WGS) entry which is preliminary data.</text>
</comment>
<protein>
    <recommendedName>
        <fullName evidence="4">Major facilitator superfamily (MFS) profile domain-containing protein</fullName>
    </recommendedName>
</protein>
<dbReference type="OrthoDB" id="6499973at2759"/>
<feature type="non-terminal residue" evidence="2">
    <location>
        <position position="1"/>
    </location>
</feature>
<name>A0A9X0CXR6_9CNID</name>
<dbReference type="PANTHER" id="PTHR11360">
    <property type="entry name" value="MONOCARBOXYLATE TRANSPORTER"/>
    <property type="match status" value="1"/>
</dbReference>
<proteinExistence type="predicted"/>
<sequence length="86" mass="9864">WIWSLNMACGYLLSPLGSYITDRFSYRFTAILGSLSGLIGFFLASLSSKLWMMYPTYGLMSGFGFRIIYNSSMLVVLDYFVKRRSL</sequence>
<dbReference type="SUPFAM" id="SSF103473">
    <property type="entry name" value="MFS general substrate transporter"/>
    <property type="match status" value="1"/>
</dbReference>
<reference evidence="2" key="1">
    <citation type="submission" date="2023-01" db="EMBL/GenBank/DDBJ databases">
        <title>Genome assembly of the deep-sea coral Lophelia pertusa.</title>
        <authorList>
            <person name="Herrera S."/>
            <person name="Cordes E."/>
        </authorList>
    </citation>
    <scope>NUCLEOTIDE SEQUENCE</scope>
    <source>
        <strain evidence="2">USNM1676648</strain>
        <tissue evidence="2">Polyp</tissue>
    </source>
</reference>
<accession>A0A9X0CXR6</accession>
<feature type="transmembrane region" description="Helical" evidence="1">
    <location>
        <begin position="63"/>
        <end position="81"/>
    </location>
</feature>
<keyword evidence="1" id="KW-0812">Transmembrane</keyword>
<evidence type="ECO:0000313" key="3">
    <source>
        <dbReference type="Proteomes" id="UP001163046"/>
    </source>
</evidence>
<dbReference type="GO" id="GO:0008028">
    <property type="term" value="F:monocarboxylic acid transmembrane transporter activity"/>
    <property type="evidence" value="ECO:0007669"/>
    <property type="project" value="TreeGrafter"/>
</dbReference>
<dbReference type="Proteomes" id="UP001163046">
    <property type="component" value="Unassembled WGS sequence"/>
</dbReference>
<evidence type="ECO:0000256" key="1">
    <source>
        <dbReference type="SAM" id="Phobius"/>
    </source>
</evidence>
<keyword evidence="1" id="KW-0472">Membrane</keyword>
<dbReference type="InterPro" id="IPR036259">
    <property type="entry name" value="MFS_trans_sf"/>
</dbReference>
<keyword evidence="1" id="KW-1133">Transmembrane helix</keyword>
<dbReference type="AlphaFoldDB" id="A0A9X0CXR6"/>
<dbReference type="InterPro" id="IPR050327">
    <property type="entry name" value="Proton-linked_MCT"/>
</dbReference>
<dbReference type="EMBL" id="MU826357">
    <property type="protein sequence ID" value="KAJ7379455.1"/>
    <property type="molecule type" value="Genomic_DNA"/>
</dbReference>
<evidence type="ECO:0000313" key="2">
    <source>
        <dbReference type="EMBL" id="KAJ7379455.1"/>
    </source>
</evidence>
<keyword evidence="3" id="KW-1185">Reference proteome</keyword>
<feature type="non-terminal residue" evidence="2">
    <location>
        <position position="86"/>
    </location>
</feature>
<organism evidence="2 3">
    <name type="scientific">Desmophyllum pertusum</name>
    <dbReference type="NCBI Taxonomy" id="174260"/>
    <lineage>
        <taxon>Eukaryota</taxon>
        <taxon>Metazoa</taxon>
        <taxon>Cnidaria</taxon>
        <taxon>Anthozoa</taxon>
        <taxon>Hexacorallia</taxon>
        <taxon>Scleractinia</taxon>
        <taxon>Caryophylliina</taxon>
        <taxon>Caryophylliidae</taxon>
        <taxon>Desmophyllum</taxon>
    </lineage>
</organism>
<gene>
    <name evidence="2" type="ORF">OS493_015236</name>
</gene>
<evidence type="ECO:0008006" key="4">
    <source>
        <dbReference type="Google" id="ProtNLM"/>
    </source>
</evidence>
<feature type="transmembrane region" description="Helical" evidence="1">
    <location>
        <begin position="24"/>
        <end position="43"/>
    </location>
</feature>
<dbReference type="PANTHER" id="PTHR11360:SF260">
    <property type="entry name" value="MFS DOMAIN-CONTAINING PROTEIN"/>
    <property type="match status" value="1"/>
</dbReference>
<dbReference type="Gene3D" id="1.20.1250.20">
    <property type="entry name" value="MFS general substrate transporter like domains"/>
    <property type="match status" value="1"/>
</dbReference>